<gene>
    <name evidence="8" type="ORF">BCR43DRAFT_435114</name>
</gene>
<feature type="compositionally biased region" description="Basic residues" evidence="6">
    <location>
        <begin position="9"/>
        <end position="21"/>
    </location>
</feature>
<dbReference type="GO" id="GO:0032502">
    <property type="term" value="P:developmental process"/>
    <property type="evidence" value="ECO:0007669"/>
    <property type="project" value="UniProtKB-ARBA"/>
</dbReference>
<dbReference type="SMART" id="SM00355">
    <property type="entry name" value="ZnF_C2H2"/>
    <property type="match status" value="2"/>
</dbReference>
<evidence type="ECO:0000256" key="1">
    <source>
        <dbReference type="ARBA" id="ARBA00022723"/>
    </source>
</evidence>
<dbReference type="Pfam" id="PF00096">
    <property type="entry name" value="zf-C2H2"/>
    <property type="match status" value="1"/>
</dbReference>
<evidence type="ECO:0000256" key="4">
    <source>
        <dbReference type="ARBA" id="ARBA00022833"/>
    </source>
</evidence>
<dbReference type="Gene3D" id="3.30.160.60">
    <property type="entry name" value="Classic Zinc Finger"/>
    <property type="match status" value="1"/>
</dbReference>
<reference evidence="8 9" key="1">
    <citation type="submission" date="2016-07" db="EMBL/GenBank/DDBJ databases">
        <title>Pervasive Adenine N6-methylation of Active Genes in Fungi.</title>
        <authorList>
            <consortium name="DOE Joint Genome Institute"/>
            <person name="Mondo S.J."/>
            <person name="Dannebaum R.O."/>
            <person name="Kuo R.C."/>
            <person name="Labutti K."/>
            <person name="Haridas S."/>
            <person name="Kuo A."/>
            <person name="Salamov A."/>
            <person name="Ahrendt S.R."/>
            <person name="Lipzen A."/>
            <person name="Sullivan W."/>
            <person name="Andreopoulos W.B."/>
            <person name="Clum A."/>
            <person name="Lindquist E."/>
            <person name="Daum C."/>
            <person name="Ramamoorthy G.K."/>
            <person name="Gryganskyi A."/>
            <person name="Culley D."/>
            <person name="Magnuson J.K."/>
            <person name="James T.Y."/>
            <person name="O'Malley M.A."/>
            <person name="Stajich J.E."/>
            <person name="Spatafora J.W."/>
            <person name="Visel A."/>
            <person name="Grigoriev I.V."/>
        </authorList>
    </citation>
    <scope>NUCLEOTIDE SEQUENCE [LARGE SCALE GENOMIC DNA]</scope>
    <source>
        <strain evidence="8 9">NRRL 2496</strain>
    </source>
</reference>
<feature type="region of interest" description="Disordered" evidence="6">
    <location>
        <begin position="70"/>
        <end position="90"/>
    </location>
</feature>
<dbReference type="FunFam" id="3.30.160.60:FF:000202">
    <property type="entry name" value="Zinc finger protein 574"/>
    <property type="match status" value="1"/>
</dbReference>
<sequence>MTDHAPTKSAKKASRASRPRTYHQCPFCSHSSYRAHNMREHILTHDPNRPKDFKCVRCEKAFARKHDLKRHVKTHERRRQHDGLPRVIFI</sequence>
<keyword evidence="3 5" id="KW-0863">Zinc-finger</keyword>
<dbReference type="GO" id="GO:0008270">
    <property type="term" value="F:zinc ion binding"/>
    <property type="evidence" value="ECO:0007669"/>
    <property type="project" value="UniProtKB-KW"/>
</dbReference>
<evidence type="ECO:0000313" key="8">
    <source>
        <dbReference type="EMBL" id="ORY99883.1"/>
    </source>
</evidence>
<dbReference type="PROSITE" id="PS00028">
    <property type="entry name" value="ZINC_FINGER_C2H2_1"/>
    <property type="match status" value="1"/>
</dbReference>
<evidence type="ECO:0000256" key="2">
    <source>
        <dbReference type="ARBA" id="ARBA00022737"/>
    </source>
</evidence>
<feature type="domain" description="C2H2-type" evidence="7">
    <location>
        <begin position="23"/>
        <end position="50"/>
    </location>
</feature>
<evidence type="ECO:0000259" key="7">
    <source>
        <dbReference type="PROSITE" id="PS50157"/>
    </source>
</evidence>
<evidence type="ECO:0000256" key="5">
    <source>
        <dbReference type="PROSITE-ProRule" id="PRU00042"/>
    </source>
</evidence>
<evidence type="ECO:0000256" key="3">
    <source>
        <dbReference type="ARBA" id="ARBA00022771"/>
    </source>
</evidence>
<organism evidence="8 9">
    <name type="scientific">Syncephalastrum racemosum</name>
    <name type="common">Filamentous fungus</name>
    <dbReference type="NCBI Taxonomy" id="13706"/>
    <lineage>
        <taxon>Eukaryota</taxon>
        <taxon>Fungi</taxon>
        <taxon>Fungi incertae sedis</taxon>
        <taxon>Mucoromycota</taxon>
        <taxon>Mucoromycotina</taxon>
        <taxon>Mucoromycetes</taxon>
        <taxon>Mucorales</taxon>
        <taxon>Syncephalastraceae</taxon>
        <taxon>Syncephalastrum</taxon>
    </lineage>
</organism>
<keyword evidence="1" id="KW-0479">Metal-binding</keyword>
<keyword evidence="2" id="KW-0677">Repeat</keyword>
<dbReference type="InterPro" id="IPR036236">
    <property type="entry name" value="Znf_C2H2_sf"/>
</dbReference>
<evidence type="ECO:0000256" key="6">
    <source>
        <dbReference type="SAM" id="MobiDB-lite"/>
    </source>
</evidence>
<evidence type="ECO:0000313" key="9">
    <source>
        <dbReference type="Proteomes" id="UP000242180"/>
    </source>
</evidence>
<comment type="caution">
    <text evidence="8">The sequence shown here is derived from an EMBL/GenBank/DDBJ whole genome shotgun (WGS) entry which is preliminary data.</text>
</comment>
<dbReference type="AlphaFoldDB" id="A0A1X2HKT6"/>
<keyword evidence="4" id="KW-0862">Zinc</keyword>
<dbReference type="InParanoid" id="A0A1X2HKT6"/>
<proteinExistence type="predicted"/>
<dbReference type="InterPro" id="IPR013087">
    <property type="entry name" value="Znf_C2H2_type"/>
</dbReference>
<dbReference type="OMA" id="HNMREHI"/>
<feature type="domain" description="C2H2-type" evidence="7">
    <location>
        <begin position="53"/>
        <end position="80"/>
    </location>
</feature>
<dbReference type="SUPFAM" id="SSF57667">
    <property type="entry name" value="beta-beta-alpha zinc fingers"/>
    <property type="match status" value="1"/>
</dbReference>
<dbReference type="STRING" id="13706.A0A1X2HKT6"/>
<dbReference type="EMBL" id="MCGN01000002">
    <property type="protein sequence ID" value="ORY99883.1"/>
    <property type="molecule type" value="Genomic_DNA"/>
</dbReference>
<feature type="region of interest" description="Disordered" evidence="6">
    <location>
        <begin position="1"/>
        <end position="24"/>
    </location>
</feature>
<dbReference type="OrthoDB" id="8117402at2759"/>
<dbReference type="PROSITE" id="PS50157">
    <property type="entry name" value="ZINC_FINGER_C2H2_2"/>
    <property type="match status" value="2"/>
</dbReference>
<dbReference type="Proteomes" id="UP000242180">
    <property type="component" value="Unassembled WGS sequence"/>
</dbReference>
<name>A0A1X2HKT6_SYNRA</name>
<protein>
    <recommendedName>
        <fullName evidence="7">C2H2-type domain-containing protein</fullName>
    </recommendedName>
</protein>
<keyword evidence="9" id="KW-1185">Reference proteome</keyword>
<accession>A0A1X2HKT6</accession>